<feature type="region of interest" description="Disordered" evidence="1">
    <location>
        <begin position="548"/>
        <end position="573"/>
    </location>
</feature>
<feature type="region of interest" description="Disordered" evidence="1">
    <location>
        <begin position="109"/>
        <end position="133"/>
    </location>
</feature>
<feature type="compositionally biased region" description="Low complexity" evidence="1">
    <location>
        <begin position="48"/>
        <end position="61"/>
    </location>
</feature>
<feature type="compositionally biased region" description="Polar residues" evidence="1">
    <location>
        <begin position="558"/>
        <end position="571"/>
    </location>
</feature>
<accession>A0A7S0GKN0</accession>
<proteinExistence type="predicted"/>
<gene>
    <name evidence="2" type="ORF">MSP1401_LOCUS830</name>
</gene>
<feature type="region of interest" description="Disordered" evidence="1">
    <location>
        <begin position="1"/>
        <end position="76"/>
    </location>
</feature>
<organism evidence="2">
    <name type="scientific">Micromonas pusilla</name>
    <name type="common">Picoplanktonic green alga</name>
    <name type="synonym">Chromulina pusilla</name>
    <dbReference type="NCBI Taxonomy" id="38833"/>
    <lineage>
        <taxon>Eukaryota</taxon>
        <taxon>Viridiplantae</taxon>
        <taxon>Chlorophyta</taxon>
        <taxon>Mamiellophyceae</taxon>
        <taxon>Mamiellales</taxon>
        <taxon>Mamiellaceae</taxon>
        <taxon>Micromonas</taxon>
    </lineage>
</organism>
<feature type="compositionally biased region" description="Basic and acidic residues" evidence="1">
    <location>
        <begin position="32"/>
        <end position="41"/>
    </location>
</feature>
<evidence type="ECO:0000313" key="2">
    <source>
        <dbReference type="EMBL" id="CAD8430247.1"/>
    </source>
</evidence>
<protein>
    <submittedName>
        <fullName evidence="2">Uncharacterized protein</fullName>
    </submittedName>
</protein>
<sequence>MEEEPGTPSRAVGDKLRRDQGAGMSSGGSPDDDAKKQKGGDGEEATEGEAANPPEARPAARLTAETAANLEARPAAGLEARPAADLASRSAAIPEARQVANPEARLVVTPEDEHKRARTGSAEDVERAEERAHERRLSKDIELARIRRLRDAVPVNLTTMHDKLNTIVPLVGSKELTADEKEARLAILDLLEAGREVAESILSVLVEQIYDLIRPKPNAQQPEAAVGAGGPSTSPSTASEADDAPAVVELRGGVRVRGAAGIPGMPVGAAELRKRLEAHAKKYLEKKLVRLEALLKRSGDGKRLDAPVSAGEYSSLEEKALAFIARAFKELSPDDEEYSISSLKARVADCGGALPDPLRLLLLSGAFGPLVLAVAKGLLAKRLLESRYGGVRNSRVSVEEEYLWAYEACRVAVDGGNDRAANDFAFLRLFKNEFEKEEQTGKAAPPDTREEAYLAAAEEGRMCARHIRAMFRDSMAEIEMPPPFIQILTTPGLTWARVDGELVLTLPPKVVVSDDDEKPVLFRDNLATGKKTGIRGDLVPQSAFTMKKKKGEDGIPRNASSMTGGQGSSARGRSVHAEMRRPVDEGVPPQVVAEVQTHFVSSDELALDLCYEFPGYARAAGGKGPNATKPSDVSMGKLRLILTSSGANIVGRLFGPDGILGVGVIPVEFRGDGVELGHGWGTDAGLIELAEKVGFFEIDPHLNRDGSRLGDLLATYTLFHTWTHADYAALRADPTRRIFPCITEISEEVFRRRALRGWALVASAAGIDDRKRDFIEGSAAMAMAKSMRPFFMRVMDAMWPFGETKTQLMGQRKIMGNFLVSRHVRDDFARYVMLAIAGAAPSLELFDEATKELVPLVLEGVVTIVGLVVSLDNRMPTPFEVNAHLKSKEVERSDVELKHVSFLNVLRVSQKKTLIDSNRYGFRSQLVLFQQTAQRDGEDWSQGLFAARYLSRTDPEALDDDGLQFVLAAELDRCVPHVPAPGQPRLATTPFAKAPEAAIRHRAENEKRDPTDRDVVVLRVAYSTRLSLKMLLEGKKNRVIGVDAFDLRKLLEALPVLRLAEEGPLSTVFDVRDGTAGFAVLSMILNFGEAAVTDLNILRLFGILAAAKEKKEVADEAKRRRNDEAKRRRLDSVAKNVAHSVTQYEKTVYPAFRPFFFLPESSGSTTRRESAQPVGASIFAQRLSTDRQTFKAQNMAMELAGFGVNAERVQLQPFGARQSLFGEEKKQKVLAACAWASTSRLAIRDVLENARDENLCLSSVDFAIAAKLGKIDERWIRDDARGVVNNAFSASLNVQDAYVFKFFDALRAVGHHFDRVLKSVLTARGVHFGARSSSLDDEELDDEDLDEYFD</sequence>
<name>A0A7S0GKN0_MICPS</name>
<dbReference type="EMBL" id="HBEN01001000">
    <property type="protein sequence ID" value="CAD8430247.1"/>
    <property type="molecule type" value="Transcribed_RNA"/>
</dbReference>
<evidence type="ECO:0000256" key="1">
    <source>
        <dbReference type="SAM" id="MobiDB-lite"/>
    </source>
</evidence>
<reference evidence="2" key="1">
    <citation type="submission" date="2021-01" db="EMBL/GenBank/DDBJ databases">
        <authorList>
            <person name="Corre E."/>
            <person name="Pelletier E."/>
            <person name="Niang G."/>
            <person name="Scheremetjew M."/>
            <person name="Finn R."/>
            <person name="Kale V."/>
            <person name="Holt S."/>
            <person name="Cochrane G."/>
            <person name="Meng A."/>
            <person name="Brown T."/>
            <person name="Cohen L."/>
        </authorList>
    </citation>
    <scope>NUCLEOTIDE SEQUENCE</scope>
    <source>
        <strain evidence="2">CCAC1681</strain>
    </source>
</reference>
<feature type="region of interest" description="Disordered" evidence="1">
    <location>
        <begin position="221"/>
        <end position="244"/>
    </location>
</feature>
<feature type="compositionally biased region" description="Basic and acidic residues" evidence="1">
    <location>
        <begin position="124"/>
        <end position="133"/>
    </location>
</feature>